<reference evidence="2" key="2">
    <citation type="submission" date="2025-09" db="UniProtKB">
        <authorList>
            <consortium name="Ensembl"/>
        </authorList>
    </citation>
    <scope>IDENTIFICATION</scope>
</reference>
<dbReference type="Ensembl" id="ENSFTIT00000009144.1">
    <property type="protein sequence ID" value="ENSFTIP00000008755.1"/>
    <property type="gene ID" value="ENSFTIG00000005933.1"/>
</dbReference>
<dbReference type="SUPFAM" id="SSF55331">
    <property type="entry name" value="Tautomerase/MIF"/>
    <property type="match status" value="1"/>
</dbReference>
<dbReference type="Pfam" id="PF01187">
    <property type="entry name" value="MIF"/>
    <property type="match status" value="1"/>
</dbReference>
<dbReference type="Proteomes" id="UP000694562">
    <property type="component" value="Unplaced"/>
</dbReference>
<proteinExistence type="inferred from homology"/>
<dbReference type="InterPro" id="IPR014347">
    <property type="entry name" value="Tautomerase/MIF_sf"/>
</dbReference>
<sequence>MVDSRLPICFCSRLLLCLGTKGEYLLLASHKQSLKPGDRPPSTQSAVVSPATYLPTQISPDLVMSIGGSTDPCAMCFLYSIDKIGERENKVYSRLLCDLLNKQLKHSFSDISAGNVSWNNTTFARGAPRWLTAYS</sequence>
<dbReference type="OrthoDB" id="255819at2759"/>
<keyword evidence="3" id="KW-1185">Reference proteome</keyword>
<name>A0A8C4U8I3_FALTI</name>
<accession>A0A8C4U8I3</accession>
<dbReference type="InterPro" id="IPR001398">
    <property type="entry name" value="Macrophage_inhib_fac"/>
</dbReference>
<evidence type="ECO:0000313" key="3">
    <source>
        <dbReference type="Proteomes" id="UP000694562"/>
    </source>
</evidence>
<reference evidence="2" key="1">
    <citation type="submission" date="2025-08" db="UniProtKB">
        <authorList>
            <consortium name="Ensembl"/>
        </authorList>
    </citation>
    <scope>IDENTIFICATION</scope>
</reference>
<dbReference type="Gene3D" id="3.30.429.10">
    <property type="entry name" value="Macrophage Migration Inhibitory Factor"/>
    <property type="match status" value="1"/>
</dbReference>
<comment type="similarity">
    <text evidence="1">Belongs to the MIF family.</text>
</comment>
<protein>
    <submittedName>
        <fullName evidence="2">Uncharacterized protein</fullName>
    </submittedName>
</protein>
<organism evidence="2 3">
    <name type="scientific">Falco tinnunculus</name>
    <name type="common">Common kestrel</name>
    <dbReference type="NCBI Taxonomy" id="100819"/>
    <lineage>
        <taxon>Eukaryota</taxon>
        <taxon>Metazoa</taxon>
        <taxon>Chordata</taxon>
        <taxon>Craniata</taxon>
        <taxon>Vertebrata</taxon>
        <taxon>Euteleostomi</taxon>
        <taxon>Archelosauria</taxon>
        <taxon>Archosauria</taxon>
        <taxon>Dinosauria</taxon>
        <taxon>Saurischia</taxon>
        <taxon>Theropoda</taxon>
        <taxon>Coelurosauria</taxon>
        <taxon>Aves</taxon>
        <taxon>Neognathae</taxon>
        <taxon>Neoaves</taxon>
        <taxon>Telluraves</taxon>
        <taxon>Australaves</taxon>
        <taxon>Falconiformes</taxon>
        <taxon>Falconidae</taxon>
        <taxon>Falco</taxon>
    </lineage>
</organism>
<evidence type="ECO:0000256" key="1">
    <source>
        <dbReference type="ARBA" id="ARBA00005851"/>
    </source>
</evidence>
<evidence type="ECO:0000313" key="2">
    <source>
        <dbReference type="Ensembl" id="ENSFTIP00000008755.1"/>
    </source>
</evidence>
<dbReference type="AlphaFoldDB" id="A0A8C4U8I3"/>